<feature type="domain" description="DUF2019" evidence="1">
    <location>
        <begin position="6"/>
        <end position="91"/>
    </location>
</feature>
<dbReference type="Proteomes" id="UP001231941">
    <property type="component" value="Unassembled WGS sequence"/>
</dbReference>
<evidence type="ECO:0000313" key="2">
    <source>
        <dbReference type="EMBL" id="MDP5275067.1"/>
    </source>
</evidence>
<evidence type="ECO:0000313" key="3">
    <source>
        <dbReference type="Proteomes" id="UP001231941"/>
    </source>
</evidence>
<comment type="caution">
    <text evidence="2">The sequence shown here is derived from an EMBL/GenBank/DDBJ whole genome shotgun (WGS) entry which is preliminary data.</text>
</comment>
<proteinExistence type="predicted"/>
<dbReference type="SUPFAM" id="SSF48371">
    <property type="entry name" value="ARM repeat"/>
    <property type="match status" value="1"/>
</dbReference>
<keyword evidence="3" id="KW-1185">Reference proteome</keyword>
<protein>
    <submittedName>
        <fullName evidence="2">DUF2019 domain-containing protein</fullName>
    </submittedName>
</protein>
<reference evidence="2 3" key="1">
    <citation type="submission" date="2023-08" db="EMBL/GenBank/DDBJ databases">
        <authorList>
            <person name="Park J.-S."/>
        </authorList>
    </citation>
    <scope>NUCLEOTIDE SEQUENCE [LARGE SCALE GENOMIC DNA]</scope>
    <source>
        <strain evidence="2 3">2205SS18-9</strain>
    </source>
</reference>
<dbReference type="Pfam" id="PF09450">
    <property type="entry name" value="DUF2019"/>
    <property type="match status" value="1"/>
</dbReference>
<dbReference type="InterPro" id="IPR042236">
    <property type="entry name" value="PI3K_accessory_sf"/>
</dbReference>
<dbReference type="Gene3D" id="1.25.40.70">
    <property type="entry name" value="Phosphatidylinositol 3-kinase, accessory domain (PIK)"/>
    <property type="match status" value="1"/>
</dbReference>
<accession>A0ABT9J0F6</accession>
<dbReference type="EMBL" id="JAVAMP010000005">
    <property type="protein sequence ID" value="MDP5275067.1"/>
    <property type="molecule type" value="Genomic_DNA"/>
</dbReference>
<name>A0ABT9J0F6_9BACL</name>
<evidence type="ECO:0000259" key="1">
    <source>
        <dbReference type="Pfam" id="PF09450"/>
    </source>
</evidence>
<dbReference type="InterPro" id="IPR016024">
    <property type="entry name" value="ARM-type_fold"/>
</dbReference>
<organism evidence="2 3">
    <name type="scientific">Chengkuizengella axinellae</name>
    <dbReference type="NCBI Taxonomy" id="3064388"/>
    <lineage>
        <taxon>Bacteria</taxon>
        <taxon>Bacillati</taxon>
        <taxon>Bacillota</taxon>
        <taxon>Bacilli</taxon>
        <taxon>Bacillales</taxon>
        <taxon>Paenibacillaceae</taxon>
        <taxon>Chengkuizengella</taxon>
    </lineage>
</organism>
<dbReference type="RefSeq" id="WP_305992381.1">
    <property type="nucleotide sequence ID" value="NZ_JAVAMP010000005.1"/>
</dbReference>
<dbReference type="InterPro" id="IPR018568">
    <property type="entry name" value="DUF2019"/>
</dbReference>
<sequence length="101" mass="11894">MVTLEKLINEFTDTSIQFGEAIKQGDLQESNKQMKKIYEIRKELSLRDSTTEMVRLMNHSDEFVRLKTAYSLLLILPEQSREVFKELSQYGDFWSLGLKKD</sequence>
<gene>
    <name evidence="2" type="ORF">Q5Y73_13180</name>
</gene>